<protein>
    <submittedName>
        <fullName evidence="1">Uncharacterized protein</fullName>
    </submittedName>
</protein>
<comment type="caution">
    <text evidence="1">The sequence shown here is derived from an EMBL/GenBank/DDBJ whole genome shotgun (WGS) entry which is preliminary data.</text>
</comment>
<evidence type="ECO:0000313" key="2">
    <source>
        <dbReference type="Proteomes" id="UP000621631"/>
    </source>
</evidence>
<name>A0ABR7VMX3_VIRHA</name>
<dbReference type="RefSeq" id="WP_189778343.1">
    <property type="nucleotide sequence ID" value="NZ_JACWEZ010000006.1"/>
</dbReference>
<organism evidence="1 2">
    <name type="scientific">Virgibacillus halodenitrificans</name>
    <name type="common">Bacillus halodenitrificans</name>
    <dbReference type="NCBI Taxonomy" id="1482"/>
    <lineage>
        <taxon>Bacteria</taxon>
        <taxon>Bacillati</taxon>
        <taxon>Bacillota</taxon>
        <taxon>Bacilli</taxon>
        <taxon>Bacillales</taxon>
        <taxon>Bacillaceae</taxon>
        <taxon>Virgibacillus</taxon>
    </lineage>
</organism>
<gene>
    <name evidence="1" type="ORF">IC602_11685</name>
</gene>
<reference evidence="1 2" key="1">
    <citation type="submission" date="2020-09" db="EMBL/GenBank/DDBJ databases">
        <title>Draft Genome Sequences of Oil-Oxidizing Bacteria Halomonas titanicae, Marinobacter lutaoensis, and Virgibacillus halodenitrificans Isolated from Highly Saline Environments.</title>
        <authorList>
            <person name="Grouzdev D.S."/>
            <person name="Sokolova D.S."/>
            <person name="Semenova E.M."/>
            <person name="Borzenkov I.A."/>
            <person name="Bidzhieva S.K."/>
            <person name="Poltaraus A.B."/>
            <person name="Nazina T.N."/>
        </authorList>
    </citation>
    <scope>NUCLEOTIDE SEQUENCE [LARGE SCALE GENOMIC DNA]</scope>
    <source>
        <strain evidence="1 2">VKM B-3472D</strain>
    </source>
</reference>
<dbReference type="Proteomes" id="UP000621631">
    <property type="component" value="Unassembled WGS sequence"/>
</dbReference>
<dbReference type="EMBL" id="JACWEZ010000006">
    <property type="protein sequence ID" value="MBD1223257.1"/>
    <property type="molecule type" value="Genomic_DNA"/>
</dbReference>
<keyword evidence="2" id="KW-1185">Reference proteome</keyword>
<proteinExistence type="predicted"/>
<accession>A0ABR7VMX3</accession>
<sequence>MNYGKHFLGKDIQQAKKERYCIHHLLGLIVREIEKGDFVSASFRANDMLQSIGELNRMSTNKYREDKFQALMDEMAQRGIDIQVVRRKIL</sequence>
<evidence type="ECO:0000313" key="1">
    <source>
        <dbReference type="EMBL" id="MBD1223257.1"/>
    </source>
</evidence>